<organism evidence="2 3">
    <name type="scientific">Trematosphaeria pertusa</name>
    <dbReference type="NCBI Taxonomy" id="390896"/>
    <lineage>
        <taxon>Eukaryota</taxon>
        <taxon>Fungi</taxon>
        <taxon>Dikarya</taxon>
        <taxon>Ascomycota</taxon>
        <taxon>Pezizomycotina</taxon>
        <taxon>Dothideomycetes</taxon>
        <taxon>Pleosporomycetidae</taxon>
        <taxon>Pleosporales</taxon>
        <taxon>Massarineae</taxon>
        <taxon>Trematosphaeriaceae</taxon>
        <taxon>Trematosphaeria</taxon>
    </lineage>
</organism>
<feature type="region of interest" description="Disordered" evidence="1">
    <location>
        <begin position="296"/>
        <end position="381"/>
    </location>
</feature>
<keyword evidence="3" id="KW-1185">Reference proteome</keyword>
<dbReference type="Proteomes" id="UP000800094">
    <property type="component" value="Unassembled WGS sequence"/>
</dbReference>
<protein>
    <submittedName>
        <fullName evidence="2">Uncharacterized protein</fullName>
    </submittedName>
</protein>
<feature type="compositionally biased region" description="Polar residues" evidence="1">
    <location>
        <begin position="1"/>
        <end position="29"/>
    </location>
</feature>
<evidence type="ECO:0000313" key="2">
    <source>
        <dbReference type="EMBL" id="KAF2253279.1"/>
    </source>
</evidence>
<sequence length="445" mass="48745">MESSQQARQDGACSQQWSSRSQTNGQSDLVQEGPRKASLPEKFKEFFGLGRKDSGFNDSTLGTPTGINCNPHTQGEIDYYASTLEYTPDLERYAIQGELRFEKESIDALETFDGPSNYYRAEAYHKRLCSVQRRSPYCDRPDEDPEHPPTPTPQTNADAGVLDEPNRWQHLSGYSPEPAQKRNRIGSLRNFVRLKTLRKPNPKAVGLSRKVSNAESIISTTAFSSDPHPFGVEPDLRLPHINELGLLPSIEAPSVEHSSQIPHPNFTYTNSATSSTVALHTLSSNVSNYHSPPLSYQASPAASSHALRQNFSTQSSALPSTNPTYLAPQPASFSLMPTSAHHGPTHSGPSPLPPARGTPAQSLVPSDATQRTAVDDASGHQSLELRRTADTEQLALALQSFQITGDATLGWDDAEDLEMCDEEECATNGECCAMRGRSRVRRRNG</sequence>
<reference evidence="2" key="1">
    <citation type="journal article" date="2020" name="Stud. Mycol.">
        <title>101 Dothideomycetes genomes: a test case for predicting lifestyles and emergence of pathogens.</title>
        <authorList>
            <person name="Haridas S."/>
            <person name="Albert R."/>
            <person name="Binder M."/>
            <person name="Bloem J."/>
            <person name="Labutti K."/>
            <person name="Salamov A."/>
            <person name="Andreopoulos B."/>
            <person name="Baker S."/>
            <person name="Barry K."/>
            <person name="Bills G."/>
            <person name="Bluhm B."/>
            <person name="Cannon C."/>
            <person name="Castanera R."/>
            <person name="Culley D."/>
            <person name="Daum C."/>
            <person name="Ezra D."/>
            <person name="Gonzalez J."/>
            <person name="Henrissat B."/>
            <person name="Kuo A."/>
            <person name="Liang C."/>
            <person name="Lipzen A."/>
            <person name="Lutzoni F."/>
            <person name="Magnuson J."/>
            <person name="Mondo S."/>
            <person name="Nolan M."/>
            <person name="Ohm R."/>
            <person name="Pangilinan J."/>
            <person name="Park H.-J."/>
            <person name="Ramirez L."/>
            <person name="Alfaro M."/>
            <person name="Sun H."/>
            <person name="Tritt A."/>
            <person name="Yoshinaga Y."/>
            <person name="Zwiers L.-H."/>
            <person name="Turgeon B."/>
            <person name="Goodwin S."/>
            <person name="Spatafora J."/>
            <person name="Crous P."/>
            <person name="Grigoriev I."/>
        </authorList>
    </citation>
    <scope>NUCLEOTIDE SEQUENCE</scope>
    <source>
        <strain evidence="2">CBS 122368</strain>
    </source>
</reference>
<dbReference type="GeneID" id="54586142"/>
<name>A0A6A6ISL7_9PLEO</name>
<dbReference type="EMBL" id="ML987191">
    <property type="protein sequence ID" value="KAF2253279.1"/>
    <property type="molecule type" value="Genomic_DNA"/>
</dbReference>
<feature type="compositionally biased region" description="Polar residues" evidence="1">
    <location>
        <begin position="296"/>
        <end position="324"/>
    </location>
</feature>
<proteinExistence type="predicted"/>
<accession>A0A6A6ISL7</accession>
<dbReference type="RefSeq" id="XP_033688283.1">
    <property type="nucleotide sequence ID" value="XM_033832812.1"/>
</dbReference>
<feature type="region of interest" description="Disordered" evidence="1">
    <location>
        <begin position="1"/>
        <end position="73"/>
    </location>
</feature>
<evidence type="ECO:0000313" key="3">
    <source>
        <dbReference type="Proteomes" id="UP000800094"/>
    </source>
</evidence>
<dbReference type="AlphaFoldDB" id="A0A6A6ISL7"/>
<feature type="compositionally biased region" description="Polar residues" evidence="1">
    <location>
        <begin position="359"/>
        <end position="372"/>
    </location>
</feature>
<feature type="region of interest" description="Disordered" evidence="1">
    <location>
        <begin position="136"/>
        <end position="160"/>
    </location>
</feature>
<dbReference type="OrthoDB" id="10677873at2759"/>
<feature type="compositionally biased region" description="Basic and acidic residues" evidence="1">
    <location>
        <begin position="33"/>
        <end position="55"/>
    </location>
</feature>
<gene>
    <name evidence="2" type="ORF">BU26DRAFT_560600</name>
</gene>
<feature type="compositionally biased region" description="Polar residues" evidence="1">
    <location>
        <begin position="56"/>
        <end position="73"/>
    </location>
</feature>
<evidence type="ECO:0000256" key="1">
    <source>
        <dbReference type="SAM" id="MobiDB-lite"/>
    </source>
</evidence>